<dbReference type="NCBIfam" id="TIGR00413">
    <property type="entry name" value="rlpA"/>
    <property type="match status" value="1"/>
</dbReference>
<reference evidence="6 7" key="1">
    <citation type="submission" date="2017-08" db="EMBL/GenBank/DDBJ databases">
        <authorList>
            <person name="de Groot N.N."/>
        </authorList>
    </citation>
    <scope>NUCLEOTIDE SEQUENCE [LARGE SCALE GENOMIC DNA]</scope>
    <source>
        <strain evidence="6 7">USBA 352</strain>
    </source>
</reference>
<comment type="similarity">
    <text evidence="3 4">Belongs to the RlpA family.</text>
</comment>
<evidence type="ECO:0000313" key="7">
    <source>
        <dbReference type="Proteomes" id="UP000219331"/>
    </source>
</evidence>
<protein>
    <recommendedName>
        <fullName evidence="3">Endolytic peptidoglycan transglycosylase RlpA</fullName>
        <ecNumber evidence="3">4.2.2.-</ecNumber>
    </recommendedName>
</protein>
<dbReference type="HAMAP" id="MF_02071">
    <property type="entry name" value="RlpA"/>
    <property type="match status" value="1"/>
</dbReference>
<organism evidence="6 7">
    <name type="scientific">Stappia indica</name>
    <dbReference type="NCBI Taxonomy" id="538381"/>
    <lineage>
        <taxon>Bacteria</taxon>
        <taxon>Pseudomonadati</taxon>
        <taxon>Pseudomonadota</taxon>
        <taxon>Alphaproteobacteria</taxon>
        <taxon>Hyphomicrobiales</taxon>
        <taxon>Stappiaceae</taxon>
        <taxon>Stappia</taxon>
    </lineage>
</organism>
<keyword evidence="7" id="KW-1185">Reference proteome</keyword>
<dbReference type="RefSeq" id="WP_067224648.1">
    <property type="nucleotide sequence ID" value="NZ_JAJGNR010000003.1"/>
</dbReference>
<dbReference type="GO" id="GO:0008932">
    <property type="term" value="F:lytic endotransglycosylase activity"/>
    <property type="evidence" value="ECO:0007669"/>
    <property type="project" value="UniProtKB-UniRule"/>
</dbReference>
<dbReference type="PANTHER" id="PTHR34183:SF8">
    <property type="entry name" value="ENDOLYTIC PEPTIDOGLYCAN TRANSGLYCOSYLASE RLPA-RELATED"/>
    <property type="match status" value="1"/>
</dbReference>
<dbReference type="InterPro" id="IPR034718">
    <property type="entry name" value="RlpA"/>
</dbReference>
<dbReference type="InterPro" id="IPR012997">
    <property type="entry name" value="RplA"/>
</dbReference>
<feature type="domain" description="RlpA-like protein double-psi beta-barrel" evidence="5">
    <location>
        <begin position="26"/>
        <end position="112"/>
    </location>
</feature>
<evidence type="ECO:0000256" key="4">
    <source>
        <dbReference type="RuleBase" id="RU003495"/>
    </source>
</evidence>
<dbReference type="STRING" id="538381.GCA_001696535_04480"/>
<comment type="function">
    <text evidence="3">Lytic transglycosylase with a strong preference for naked glycan strands that lack stem peptides.</text>
</comment>
<accession>A0A285S208</accession>
<evidence type="ECO:0000256" key="3">
    <source>
        <dbReference type="HAMAP-Rule" id="MF_02071"/>
    </source>
</evidence>
<dbReference type="OrthoDB" id="9779128at2"/>
<dbReference type="SUPFAM" id="SSF50685">
    <property type="entry name" value="Barwin-like endoglucanases"/>
    <property type="match status" value="1"/>
</dbReference>
<feature type="chain" id="PRO_5011800704" description="Endolytic peptidoglycan transglycosylase RlpA" evidence="3">
    <location>
        <begin position="26"/>
        <end position="123"/>
    </location>
</feature>
<keyword evidence="3" id="KW-0732">Signal</keyword>
<dbReference type="Pfam" id="PF03330">
    <property type="entry name" value="DPBB_1"/>
    <property type="match status" value="1"/>
</dbReference>
<dbReference type="EC" id="4.2.2.-" evidence="3"/>
<evidence type="ECO:0000313" key="6">
    <source>
        <dbReference type="EMBL" id="SOC00808.1"/>
    </source>
</evidence>
<keyword evidence="6" id="KW-0449">Lipoprotein</keyword>
<feature type="signal peptide" evidence="3">
    <location>
        <begin position="1"/>
        <end position="25"/>
    </location>
</feature>
<keyword evidence="2 3" id="KW-0961">Cell wall biogenesis/degradation</keyword>
<proteinExistence type="inferred from homology"/>
<dbReference type="GO" id="GO:0000270">
    <property type="term" value="P:peptidoglycan metabolic process"/>
    <property type="evidence" value="ECO:0007669"/>
    <property type="project" value="UniProtKB-UniRule"/>
</dbReference>
<name>A0A285S208_9HYPH</name>
<dbReference type="EMBL" id="OBML01000003">
    <property type="protein sequence ID" value="SOC00808.1"/>
    <property type="molecule type" value="Genomic_DNA"/>
</dbReference>
<keyword evidence="1 3" id="KW-0456">Lyase</keyword>
<evidence type="ECO:0000259" key="5">
    <source>
        <dbReference type="Pfam" id="PF03330"/>
    </source>
</evidence>
<evidence type="ECO:0000256" key="1">
    <source>
        <dbReference type="ARBA" id="ARBA00023239"/>
    </source>
</evidence>
<gene>
    <name evidence="3" type="primary">rlpA</name>
    <name evidence="6" type="ORF">SAMN05421512_103369</name>
</gene>
<dbReference type="CDD" id="cd22268">
    <property type="entry name" value="DPBB_RlpA-like"/>
    <property type="match status" value="1"/>
</dbReference>
<dbReference type="InterPro" id="IPR036908">
    <property type="entry name" value="RlpA-like_sf"/>
</dbReference>
<dbReference type="Proteomes" id="UP000219331">
    <property type="component" value="Unassembled WGS sequence"/>
</dbReference>
<dbReference type="AlphaFoldDB" id="A0A285S208"/>
<dbReference type="InterPro" id="IPR009009">
    <property type="entry name" value="RlpA-like_DPBB"/>
</dbReference>
<evidence type="ECO:0000256" key="2">
    <source>
        <dbReference type="ARBA" id="ARBA00023316"/>
    </source>
</evidence>
<dbReference type="Gene3D" id="2.40.40.10">
    <property type="entry name" value="RlpA-like domain"/>
    <property type="match status" value="1"/>
</dbReference>
<sequence length="123" mass="13166" precursor="true">MIRKPRIPVLIALACAGLGTSPALAECGRASWYELTGRTASGTRANPEALTAAHRKLPFGTRVQVENLSNGRKITLTIVDRGPFVRGRVIDVSRRAARELKFINKGVTRVRVTVAGKAVASCG</sequence>
<dbReference type="PANTHER" id="PTHR34183">
    <property type="entry name" value="ENDOLYTIC PEPTIDOGLYCAN TRANSGLYCOSYLASE RLPA"/>
    <property type="match status" value="1"/>
</dbReference>
<dbReference type="GO" id="GO:0071555">
    <property type="term" value="P:cell wall organization"/>
    <property type="evidence" value="ECO:0007669"/>
    <property type="project" value="UniProtKB-KW"/>
</dbReference>